<name>A0ABX2ESC5_9BURK</name>
<protein>
    <recommendedName>
        <fullName evidence="4">Methyltransferase</fullName>
        <ecNumber evidence="4">2.1.1.-</ecNumber>
    </recommendedName>
</protein>
<proteinExistence type="inferred from homology"/>
<dbReference type="InterPro" id="IPR002941">
    <property type="entry name" value="DNA_methylase_N4/N6"/>
</dbReference>
<evidence type="ECO:0000256" key="5">
    <source>
        <dbReference type="SAM" id="MobiDB-lite"/>
    </source>
</evidence>
<dbReference type="PRINTS" id="PR00508">
    <property type="entry name" value="S21N4MTFRASE"/>
</dbReference>
<dbReference type="SUPFAM" id="SSF53335">
    <property type="entry name" value="S-adenosyl-L-methionine-dependent methyltransferases"/>
    <property type="match status" value="1"/>
</dbReference>
<dbReference type="PROSITE" id="PS00092">
    <property type="entry name" value="N6_MTASE"/>
    <property type="match status" value="1"/>
</dbReference>
<dbReference type="Gene3D" id="3.40.50.150">
    <property type="entry name" value="Vaccinia Virus protein VP39"/>
    <property type="match status" value="1"/>
</dbReference>
<evidence type="ECO:0000313" key="8">
    <source>
        <dbReference type="Proteomes" id="UP000737171"/>
    </source>
</evidence>
<dbReference type="GO" id="GO:0008168">
    <property type="term" value="F:methyltransferase activity"/>
    <property type="evidence" value="ECO:0007669"/>
    <property type="project" value="UniProtKB-KW"/>
</dbReference>
<evidence type="ECO:0000259" key="6">
    <source>
        <dbReference type="Pfam" id="PF01555"/>
    </source>
</evidence>
<organism evidence="7 8">
    <name type="scientific">Pseudaquabacterium terrae</name>
    <dbReference type="NCBI Taxonomy" id="2732868"/>
    <lineage>
        <taxon>Bacteria</taxon>
        <taxon>Pseudomonadati</taxon>
        <taxon>Pseudomonadota</taxon>
        <taxon>Betaproteobacteria</taxon>
        <taxon>Burkholderiales</taxon>
        <taxon>Sphaerotilaceae</taxon>
        <taxon>Pseudaquabacterium</taxon>
    </lineage>
</organism>
<gene>
    <name evidence="7" type="ORF">HLB44_30995</name>
</gene>
<evidence type="ECO:0000313" key="7">
    <source>
        <dbReference type="EMBL" id="NRF71422.1"/>
    </source>
</evidence>
<dbReference type="Proteomes" id="UP000737171">
    <property type="component" value="Unassembled WGS sequence"/>
</dbReference>
<comment type="similarity">
    <text evidence="1 4">Belongs to the N(4)/N(6)-methyltransferase family.</text>
</comment>
<feature type="domain" description="DNA methylase N-4/N-6" evidence="6">
    <location>
        <begin position="23"/>
        <end position="202"/>
    </location>
</feature>
<evidence type="ECO:0000256" key="4">
    <source>
        <dbReference type="RuleBase" id="RU362026"/>
    </source>
</evidence>
<dbReference type="EMBL" id="JABRWJ010000011">
    <property type="protein sequence ID" value="NRF71422.1"/>
    <property type="molecule type" value="Genomic_DNA"/>
</dbReference>
<dbReference type="InterPro" id="IPR001091">
    <property type="entry name" value="RM_Methyltransferase"/>
</dbReference>
<reference evidence="7 8" key="1">
    <citation type="submission" date="2020-05" db="EMBL/GenBank/DDBJ databases">
        <title>Aquincola sp. isolate from soil.</title>
        <authorList>
            <person name="Han J."/>
            <person name="Kim D.-U."/>
        </authorList>
    </citation>
    <scope>NUCLEOTIDE SEQUENCE [LARGE SCALE GENOMIC DNA]</scope>
    <source>
        <strain evidence="7 8">S2</strain>
    </source>
</reference>
<dbReference type="Pfam" id="PF01555">
    <property type="entry name" value="N6_N4_Mtase"/>
    <property type="match status" value="1"/>
</dbReference>
<dbReference type="InterPro" id="IPR029063">
    <property type="entry name" value="SAM-dependent_MTases_sf"/>
</dbReference>
<evidence type="ECO:0000256" key="3">
    <source>
        <dbReference type="ARBA" id="ARBA00022679"/>
    </source>
</evidence>
<dbReference type="InterPro" id="IPR002052">
    <property type="entry name" value="DNA_methylase_N6_adenine_CS"/>
</dbReference>
<feature type="region of interest" description="Disordered" evidence="5">
    <location>
        <begin position="204"/>
        <end position="225"/>
    </location>
</feature>
<dbReference type="GO" id="GO:0032259">
    <property type="term" value="P:methylation"/>
    <property type="evidence" value="ECO:0007669"/>
    <property type="project" value="UniProtKB-KW"/>
</dbReference>
<accession>A0ABX2ESC5</accession>
<dbReference type="NCBIfam" id="NF010253">
    <property type="entry name" value="PRK13699.1"/>
    <property type="match status" value="1"/>
</dbReference>
<evidence type="ECO:0000256" key="2">
    <source>
        <dbReference type="ARBA" id="ARBA00022603"/>
    </source>
</evidence>
<keyword evidence="8" id="KW-1185">Reference proteome</keyword>
<comment type="caution">
    <text evidence="7">The sequence shown here is derived from an EMBL/GenBank/DDBJ whole genome shotgun (WGS) entry which is preliminary data.</text>
</comment>
<evidence type="ECO:0000256" key="1">
    <source>
        <dbReference type="ARBA" id="ARBA00006594"/>
    </source>
</evidence>
<keyword evidence="2 7" id="KW-0489">Methyltransferase</keyword>
<keyword evidence="3" id="KW-0808">Transferase</keyword>
<dbReference type="EC" id="2.1.1.-" evidence="4"/>
<sequence length="225" mass="24671">MPLNSVLRGDCIEVMRGLPAASVDFVLADPPYLVNYVDRSGRRVANDRNDHWLVPAFEGIARLMKPDTFCVSFYGWSRADRFFHAWRRAGLAPVGHLTFPKRYASSTRMLRYQHEGAYLLAKGRPPRPAAPIGDVIPREYTGNRLHPTQKPTSILTPLVRCFCPQGGLVLDPFAGSGSSLVAARLVDRSFLGIELDPAMHATASARLSAGPRRRPPLPADVGAAA</sequence>